<evidence type="ECO:0000256" key="1">
    <source>
        <dbReference type="SAM" id="Phobius"/>
    </source>
</evidence>
<proteinExistence type="predicted"/>
<organism evidence="2 3">
    <name type="scientific">Mesorhizobium zhangyense</name>
    <dbReference type="NCBI Taxonomy" id="1776730"/>
    <lineage>
        <taxon>Bacteria</taxon>
        <taxon>Pseudomonadati</taxon>
        <taxon>Pseudomonadota</taxon>
        <taxon>Alphaproteobacteria</taxon>
        <taxon>Hyphomicrobiales</taxon>
        <taxon>Phyllobacteriaceae</taxon>
        <taxon>Mesorhizobium</taxon>
    </lineage>
</organism>
<feature type="transmembrane region" description="Helical" evidence="1">
    <location>
        <begin position="268"/>
        <end position="289"/>
    </location>
</feature>
<reference evidence="2 3" key="1">
    <citation type="submission" date="2020-02" db="EMBL/GenBank/DDBJ databases">
        <title>Genome sequence of the type strain CGMCC 1.15528 of Mesorhizobium zhangyense.</title>
        <authorList>
            <person name="Gao J."/>
            <person name="Sun J."/>
        </authorList>
    </citation>
    <scope>NUCLEOTIDE SEQUENCE [LARGE SCALE GENOMIC DNA]</scope>
    <source>
        <strain evidence="2 3">CGMCC 1.15528</strain>
    </source>
</reference>
<dbReference type="AlphaFoldDB" id="A0A7C9VFJ2"/>
<feature type="transmembrane region" description="Helical" evidence="1">
    <location>
        <begin position="240"/>
        <end position="262"/>
    </location>
</feature>
<keyword evidence="1" id="KW-1133">Transmembrane helix</keyword>
<evidence type="ECO:0000313" key="3">
    <source>
        <dbReference type="Proteomes" id="UP000481252"/>
    </source>
</evidence>
<protein>
    <submittedName>
        <fullName evidence="2">GtrA family protein</fullName>
    </submittedName>
</protein>
<feature type="transmembrane region" description="Helical" evidence="1">
    <location>
        <begin position="301"/>
        <end position="319"/>
    </location>
</feature>
<comment type="caution">
    <text evidence="2">The sequence shown here is derived from an EMBL/GenBank/DDBJ whole genome shotgun (WGS) entry which is preliminary data.</text>
</comment>
<sequence>MSGLHSTIAKRAAGLSPASRDIALALGATLVVLAVNAATGFRTLSNLGGDNDSLLRLVEVRDLLGGQGWFDLHQYRMGPEGGFVMHWSRLVDAPIAAIILAVSAVTGSAAIGETVARVLWPALLYCGTLFFILRAARIFGGERAVLPSVIIGAAALHFLGIYQPAALDHHNIQLMLAAGSLCLLLEAPDNRPAAAMSGVCAALMLAVGMETAPYVAVIGLCVAGLFLFDGAGERHIARDFGLGFAVVSAAVFFATVPASGWGEAQCDAFSVVQFALAAVAGVGLAAVTSPDVFTRTRSRRLLGLALLGVGVGALLVLAFPQCLSAPYSGLDARLKADWLDHVSEAKSLLALIVEDPASVFARYITPLLAIGWMLLRLRRQGWQRRDILVGAVLIAAFIVSVWQVRGSTFSIAFAVIPLSAWVGHWRARAEKNPSTAASLRMAAVWLVSLNASWTTAAAAASAAFEGESQRPEAQIASVAACQHESDFAVLAGLPATTVLAISNLGSPILAYSGHRVFSGPYHRNIEGNLLALDGLMGSPDQARTIVETRHVGLVALCRGNDENRILTDRAPDGLLAGMMKGMVPDWLEPVSESTGKPLELYRVVLDR</sequence>
<evidence type="ECO:0000313" key="2">
    <source>
        <dbReference type="EMBL" id="NGN43732.1"/>
    </source>
</evidence>
<feature type="transmembrane region" description="Helical" evidence="1">
    <location>
        <begin position="118"/>
        <end position="139"/>
    </location>
</feature>
<keyword evidence="1" id="KW-0472">Membrane</keyword>
<feature type="transmembrane region" description="Helical" evidence="1">
    <location>
        <begin position="357"/>
        <end position="375"/>
    </location>
</feature>
<gene>
    <name evidence="2" type="ORF">G6N74_21960</name>
</gene>
<feature type="transmembrane region" description="Helical" evidence="1">
    <location>
        <begin position="145"/>
        <end position="162"/>
    </location>
</feature>
<dbReference type="RefSeq" id="WP_165120152.1">
    <property type="nucleotide sequence ID" value="NZ_JAAKZG010000011.1"/>
</dbReference>
<feature type="transmembrane region" description="Helical" evidence="1">
    <location>
        <begin position="93"/>
        <end position="111"/>
    </location>
</feature>
<keyword evidence="1" id="KW-0812">Transmembrane</keyword>
<dbReference type="EMBL" id="JAAKZG010000011">
    <property type="protein sequence ID" value="NGN43732.1"/>
    <property type="molecule type" value="Genomic_DNA"/>
</dbReference>
<keyword evidence="3" id="KW-1185">Reference proteome</keyword>
<feature type="transmembrane region" description="Helical" evidence="1">
    <location>
        <begin position="387"/>
        <end position="404"/>
    </location>
</feature>
<feature type="transmembrane region" description="Helical" evidence="1">
    <location>
        <begin position="211"/>
        <end position="228"/>
    </location>
</feature>
<dbReference type="Proteomes" id="UP000481252">
    <property type="component" value="Unassembled WGS sequence"/>
</dbReference>
<accession>A0A7C9VFJ2</accession>
<name>A0A7C9VFJ2_9HYPH</name>